<dbReference type="InterPro" id="IPR015421">
    <property type="entry name" value="PyrdxlP-dep_Trfase_major"/>
</dbReference>
<dbReference type="InterPro" id="IPR005815">
    <property type="entry name" value="BioA"/>
</dbReference>
<dbReference type="HAMAP" id="MF_00834">
    <property type="entry name" value="BioA"/>
    <property type="match status" value="1"/>
</dbReference>
<comment type="function">
    <text evidence="9">Catalyzes the transfer of the alpha-amino group from S-adenosyl-L-methionine (SAM) to 7-keto-8-aminopelargonic acid (KAPA) to form 7,8-diaminopelargonic acid (DAPA). It is the only aminotransferase known to utilize SAM as an amino donor.</text>
</comment>
<dbReference type="NCBIfam" id="NF005443">
    <property type="entry name" value="PRK07030.1"/>
    <property type="match status" value="1"/>
</dbReference>
<feature type="binding site" evidence="9">
    <location>
        <position position="156"/>
    </location>
    <ligand>
        <name>substrate</name>
    </ligand>
</feature>
<dbReference type="PANTHER" id="PTHR42684">
    <property type="entry name" value="ADENOSYLMETHIONINE-8-AMINO-7-OXONONANOATE AMINOTRANSFERASE"/>
    <property type="match status" value="1"/>
</dbReference>
<evidence type="ECO:0000256" key="3">
    <source>
        <dbReference type="ARBA" id="ARBA00022576"/>
    </source>
</evidence>
<keyword evidence="4 9" id="KW-0808">Transferase</keyword>
<dbReference type="PROSITE" id="PS00600">
    <property type="entry name" value="AA_TRANSFER_CLASS_3"/>
    <property type="match status" value="1"/>
</dbReference>
<dbReference type="SUPFAM" id="SSF53383">
    <property type="entry name" value="PLP-dependent transferases"/>
    <property type="match status" value="1"/>
</dbReference>
<dbReference type="RefSeq" id="WP_250339804.1">
    <property type="nucleotide sequence ID" value="NZ_CP063231.1"/>
</dbReference>
<evidence type="ECO:0000256" key="6">
    <source>
        <dbReference type="ARBA" id="ARBA00022756"/>
    </source>
</evidence>
<keyword evidence="7 9" id="KW-0663">Pyridoxal phosphate</keyword>
<evidence type="ECO:0000313" key="10">
    <source>
        <dbReference type="EMBL" id="URL59175.1"/>
    </source>
</evidence>
<dbReference type="NCBIfam" id="TIGR00508">
    <property type="entry name" value="bioA"/>
    <property type="match status" value="1"/>
</dbReference>
<evidence type="ECO:0000256" key="9">
    <source>
        <dbReference type="HAMAP-Rule" id="MF_00834"/>
    </source>
</evidence>
<comment type="subcellular location">
    <subcellularLocation>
        <location evidence="9">Cytoplasm</location>
    </subcellularLocation>
</comment>
<sequence>MTDARFTALDVDTFVARDLSVLWHPCTQMHDHETLPMVPVVRGEGAWLVGADGRRYLDAVSSWWTNLFGHAEPRIGAALKDQLDRLEHVIFAGFTHEPALELAEELVRITPPGLDRVFLADNGSAAIEVALKMSFHYWLNRGHGEKTRFIALTGSYHGETLGALSVSDVALYRKTYAPLLLTPELAPSPDAYEGEPGETPKEVAARRLGDMRALLERHAHETCAVIVEPLVQCAGGMRMYDASYLTGLRALCDEFQVHFIADEIAVGFGRTGTLFACEQAGISPDFMCLSKGLTGGFLPLSAVLTTQGVYAAFYAEYASGKAFLHSHSYTGNPLACRAATATLKIFRDDPVIERNRELAAHMAARIAPLAVHPHVADVRQTGMIAAVELVADKATRTPFPAADRRGLRVYRHGLAQGALLRPLGNVVYFMPPYVVNEAEIDFMVDTAIAGIEKAVA</sequence>
<evidence type="ECO:0000313" key="11">
    <source>
        <dbReference type="Proteomes" id="UP001056681"/>
    </source>
</evidence>
<dbReference type="InterPro" id="IPR049704">
    <property type="entry name" value="Aminotrans_3_PPA_site"/>
</dbReference>
<dbReference type="InterPro" id="IPR005814">
    <property type="entry name" value="Aminotrans_3"/>
</dbReference>
<organism evidence="10 11">
    <name type="scientific">Luteibacter flocculans</name>
    <dbReference type="NCBI Taxonomy" id="2780091"/>
    <lineage>
        <taxon>Bacteria</taxon>
        <taxon>Pseudomonadati</taxon>
        <taxon>Pseudomonadota</taxon>
        <taxon>Gammaproteobacteria</taxon>
        <taxon>Lysobacterales</taxon>
        <taxon>Rhodanobacteraceae</taxon>
        <taxon>Luteibacter</taxon>
    </lineage>
</organism>
<keyword evidence="5 9" id="KW-0949">S-adenosyl-L-methionine</keyword>
<dbReference type="PIRSF" id="PIRSF000521">
    <property type="entry name" value="Transaminase_4ab_Lys_Orn"/>
    <property type="match status" value="1"/>
</dbReference>
<dbReference type="Pfam" id="PF00202">
    <property type="entry name" value="Aminotran_3"/>
    <property type="match status" value="1"/>
</dbReference>
<comment type="cofactor">
    <cofactor evidence="1 9">
        <name>pyridoxal 5'-phosphate</name>
        <dbReference type="ChEBI" id="CHEBI:597326"/>
    </cofactor>
</comment>
<dbReference type="InterPro" id="IPR015422">
    <property type="entry name" value="PyrdxlP-dep_Trfase_small"/>
</dbReference>
<evidence type="ECO:0000256" key="5">
    <source>
        <dbReference type="ARBA" id="ARBA00022691"/>
    </source>
</evidence>
<keyword evidence="9" id="KW-0963">Cytoplasm</keyword>
<gene>
    <name evidence="9" type="primary">bioA</name>
    <name evidence="10" type="ORF">IM816_03400</name>
</gene>
<dbReference type="Gene3D" id="3.90.1150.10">
    <property type="entry name" value="Aspartate Aminotransferase, domain 1"/>
    <property type="match status" value="1"/>
</dbReference>
<reference evidence="10" key="1">
    <citation type="submission" date="2020-10" db="EMBL/GenBank/DDBJ databases">
        <title>Whole-genome sequence of Luteibacter sp. EIF3.</title>
        <authorList>
            <person name="Friedrich I."/>
            <person name="Hertel R."/>
            <person name="Daniel R."/>
        </authorList>
    </citation>
    <scope>NUCLEOTIDE SEQUENCE</scope>
    <source>
        <strain evidence="10">EIF3</strain>
    </source>
</reference>
<accession>A0ABY4T743</accession>
<evidence type="ECO:0000256" key="2">
    <source>
        <dbReference type="ARBA" id="ARBA00005063"/>
    </source>
</evidence>
<feature type="binding site" evidence="9">
    <location>
        <position position="262"/>
    </location>
    <ligand>
        <name>pyridoxal 5'-phosphate</name>
        <dbReference type="ChEBI" id="CHEBI:597326"/>
    </ligand>
</feature>
<feature type="binding site" evidence="9">
    <location>
        <position position="63"/>
    </location>
    <ligand>
        <name>substrate</name>
    </ligand>
</feature>
<dbReference type="InterPro" id="IPR015424">
    <property type="entry name" value="PyrdxlP-dep_Trfase"/>
</dbReference>
<dbReference type="Gene3D" id="3.40.640.10">
    <property type="entry name" value="Type I PLP-dependent aspartate aminotransferase-like (Major domain)"/>
    <property type="match status" value="1"/>
</dbReference>
<feature type="binding site" evidence="9">
    <location>
        <position position="421"/>
    </location>
    <ligand>
        <name>substrate</name>
    </ligand>
</feature>
<feature type="binding site" evidence="9">
    <location>
        <position position="326"/>
    </location>
    <ligand>
        <name>substrate</name>
    </ligand>
</feature>
<keyword evidence="3 9" id="KW-0032">Aminotransferase</keyword>
<keyword evidence="11" id="KW-1185">Reference proteome</keyword>
<protein>
    <recommendedName>
        <fullName evidence="9">Adenosylmethionine-8-amino-7-oxononanoate aminotransferase</fullName>
        <ecNumber evidence="9">2.6.1.62</ecNumber>
    </recommendedName>
    <alternativeName>
        <fullName evidence="9">7,8-diamino-pelargonic acid aminotransferase</fullName>
        <shortName evidence="9">DAPA AT</shortName>
        <shortName evidence="9">DAPA aminotransferase</shortName>
    </alternativeName>
    <alternativeName>
        <fullName evidence="9">7,8-diaminononanoate synthase</fullName>
        <shortName evidence="9">DANS</shortName>
    </alternativeName>
    <alternativeName>
        <fullName evidence="9">Diaminopelargonic acid synthase</fullName>
    </alternativeName>
</protein>
<feature type="site" description="Participates in the substrate recognition with KAPA and in a stacking interaction with the adenine ring of SAM" evidence="9">
    <location>
        <position position="26"/>
    </location>
</feature>
<feature type="binding site" evidence="9">
    <location>
        <begin position="123"/>
        <end position="124"/>
    </location>
    <ligand>
        <name>pyridoxal 5'-phosphate</name>
        <dbReference type="ChEBI" id="CHEBI:597326"/>
    </ligand>
</feature>
<name>A0ABY4T743_9GAMM</name>
<dbReference type="CDD" id="cd00610">
    <property type="entry name" value="OAT_like"/>
    <property type="match status" value="1"/>
</dbReference>
<feature type="binding site" evidence="9">
    <location>
        <position position="291"/>
    </location>
    <ligand>
        <name>substrate</name>
    </ligand>
</feature>
<evidence type="ECO:0000256" key="8">
    <source>
        <dbReference type="ARBA" id="ARBA00048449"/>
    </source>
</evidence>
<dbReference type="Proteomes" id="UP001056681">
    <property type="component" value="Chromosome"/>
</dbReference>
<comment type="pathway">
    <text evidence="2 9">Cofactor biosynthesis; biotin biosynthesis; 7,8-diaminononanoate from 8-amino-7-oxononanoate (SAM route): step 1/1.</text>
</comment>
<comment type="subunit">
    <text evidence="9">Homodimer.</text>
</comment>
<dbReference type="PANTHER" id="PTHR42684:SF17">
    <property type="entry name" value="ADENOSYLMETHIONINE-8-AMINO-7-OXONONANOATE AMINOTRANSFERASE"/>
    <property type="match status" value="1"/>
</dbReference>
<keyword evidence="6 9" id="KW-0093">Biotin biosynthesis</keyword>
<dbReference type="EMBL" id="CP063231">
    <property type="protein sequence ID" value="URL59175.1"/>
    <property type="molecule type" value="Genomic_DNA"/>
</dbReference>
<comment type="similarity">
    <text evidence="9">Belongs to the class-III pyridoxal-phosphate-dependent aminotransferase family. BioA subfamily.</text>
</comment>
<comment type="catalytic activity">
    <reaction evidence="8 9">
        <text>(8S)-8-amino-7-oxononanoate + S-adenosyl-L-methionine = S-adenosyl-4-methylsulfanyl-2-oxobutanoate + (7R,8S)-7,8-diammoniononanoate</text>
        <dbReference type="Rhea" id="RHEA:16861"/>
        <dbReference type="ChEBI" id="CHEBI:16490"/>
        <dbReference type="ChEBI" id="CHEBI:59789"/>
        <dbReference type="ChEBI" id="CHEBI:149468"/>
        <dbReference type="ChEBI" id="CHEBI:149469"/>
        <dbReference type="EC" id="2.6.1.62"/>
    </reaction>
</comment>
<evidence type="ECO:0000256" key="7">
    <source>
        <dbReference type="ARBA" id="ARBA00022898"/>
    </source>
</evidence>
<feature type="binding site" evidence="9">
    <location>
        <begin position="327"/>
        <end position="328"/>
    </location>
    <ligand>
        <name>pyridoxal 5'-phosphate</name>
        <dbReference type="ChEBI" id="CHEBI:597326"/>
    </ligand>
</feature>
<dbReference type="GO" id="GO:0004015">
    <property type="term" value="F:adenosylmethionine-8-amino-7-oxononanoate transaminase activity"/>
    <property type="evidence" value="ECO:0007669"/>
    <property type="project" value="UniProtKB-EC"/>
</dbReference>
<evidence type="ECO:0000256" key="1">
    <source>
        <dbReference type="ARBA" id="ARBA00001933"/>
    </source>
</evidence>
<feature type="modified residue" description="N6-(pyridoxal phosphate)lysine" evidence="9">
    <location>
        <position position="291"/>
    </location>
</feature>
<proteinExistence type="inferred from homology"/>
<evidence type="ECO:0000256" key="4">
    <source>
        <dbReference type="ARBA" id="ARBA00022679"/>
    </source>
</evidence>
<dbReference type="EC" id="2.6.1.62" evidence="9"/>
<dbReference type="NCBIfam" id="NF004624">
    <property type="entry name" value="PRK05964.1"/>
    <property type="match status" value="1"/>
</dbReference>